<evidence type="ECO:0008006" key="4">
    <source>
        <dbReference type="Google" id="ProtNLM"/>
    </source>
</evidence>
<reference evidence="2 3" key="1">
    <citation type="submission" date="2017-02" db="EMBL/GenBank/DDBJ databases">
        <title>Draft Genome Sequence of Streptomyces tsukubaensis F601, a Producer of the immunosuppressant tacrolimus FK506.</title>
        <authorList>
            <person name="Zong G."/>
            <person name="Zhong C."/>
            <person name="Fu J."/>
            <person name="Qin R."/>
            <person name="Cao G."/>
        </authorList>
    </citation>
    <scope>NUCLEOTIDE SEQUENCE [LARGE SCALE GENOMIC DNA]</scope>
    <source>
        <strain evidence="2 3">F601</strain>
    </source>
</reference>
<dbReference type="EMBL" id="MVFC01000013">
    <property type="protein sequence ID" value="OON78027.1"/>
    <property type="molecule type" value="Genomic_DNA"/>
</dbReference>
<dbReference type="OrthoDB" id="4328450at2"/>
<evidence type="ECO:0000313" key="2">
    <source>
        <dbReference type="EMBL" id="OON78027.1"/>
    </source>
</evidence>
<evidence type="ECO:0000256" key="1">
    <source>
        <dbReference type="SAM" id="MobiDB-lite"/>
    </source>
</evidence>
<dbReference type="InterPro" id="IPR033457">
    <property type="entry name" value="DUF5133"/>
</dbReference>
<dbReference type="RefSeq" id="WP_077969084.1">
    <property type="nucleotide sequence ID" value="NZ_CP045178.1"/>
</dbReference>
<feature type="region of interest" description="Disordered" evidence="1">
    <location>
        <begin position="61"/>
        <end position="92"/>
    </location>
</feature>
<dbReference type="Pfam" id="PF17196">
    <property type="entry name" value="DUF5133"/>
    <property type="match status" value="1"/>
</dbReference>
<evidence type="ECO:0000313" key="3">
    <source>
        <dbReference type="Proteomes" id="UP000190539"/>
    </source>
</evidence>
<proteinExistence type="predicted"/>
<comment type="caution">
    <text evidence="2">The sequence shown here is derived from an EMBL/GenBank/DDBJ whole genome shotgun (WGS) entry which is preliminary data.</text>
</comment>
<keyword evidence="3" id="KW-1185">Reference proteome</keyword>
<organism evidence="2 3">
    <name type="scientific">Streptomyces tsukubensis</name>
    <dbReference type="NCBI Taxonomy" id="83656"/>
    <lineage>
        <taxon>Bacteria</taxon>
        <taxon>Bacillati</taxon>
        <taxon>Actinomycetota</taxon>
        <taxon>Actinomycetes</taxon>
        <taxon>Kitasatosporales</taxon>
        <taxon>Streptomycetaceae</taxon>
        <taxon>Streptomyces</taxon>
    </lineage>
</organism>
<dbReference type="Proteomes" id="UP000190539">
    <property type="component" value="Unassembled WGS sequence"/>
</dbReference>
<name>A0A1V4A859_9ACTN</name>
<protein>
    <recommendedName>
        <fullName evidence="4">DUF5133 domain-containing protein</fullName>
    </recommendedName>
</protein>
<gene>
    <name evidence="2" type="ORF">B1H18_17550</name>
</gene>
<dbReference type="AlphaFoldDB" id="A0A1V4A859"/>
<sequence length="92" mass="10239">MPPPDRDLLTELVRRYRHQEHLVRSAPRDLTRRRRFEDTSYTLRLLTGRPTGREAVLAAERAAADGAGGRVEGPPRAGRKVPTARSPTRAAG</sequence>
<accession>A0A1V4A859</accession>